<dbReference type="Proteomes" id="UP000001261">
    <property type="component" value="Unassembled WGS sequence"/>
</dbReference>
<protein>
    <submittedName>
        <fullName evidence="1">Uncharacterized protein</fullName>
    </submittedName>
</protein>
<proteinExistence type="predicted"/>
<keyword evidence="2" id="KW-1185">Reference proteome</keyword>
<sequence length="141" mass="15662">MSSWQFCTDYNRRPLSVQLSTAATYISDAVHVFPAFLSGFLGQNPLQDPFCSVLAQEVSDCCWAGAEGETARIKLLLEGSCSRPAVSLPQQEPECVTQAEIGLKMVAQLTGMYTNSQQKDCWIEEHYCGNRMLILFNVNQS</sequence>
<dbReference type="AlphaFoldDB" id="A0A0E1RWH5"/>
<dbReference type="RefSeq" id="XP_001243512.2">
    <property type="nucleotide sequence ID" value="XM_001243511.2"/>
</dbReference>
<evidence type="ECO:0000313" key="1">
    <source>
        <dbReference type="EMBL" id="EAS31929.2"/>
    </source>
</evidence>
<name>A0A0E1RWH5_COCIM</name>
<dbReference type="VEuPathDB" id="FungiDB:CIMG_13646"/>
<dbReference type="InParanoid" id="A0A0E1RWH5"/>
<reference evidence="2" key="2">
    <citation type="journal article" date="2010" name="Genome Res.">
        <title>Population genomic sequencing of Coccidioides fungi reveals recent hybridization and transposon control.</title>
        <authorList>
            <person name="Neafsey D.E."/>
            <person name="Barker B.M."/>
            <person name="Sharpton T.J."/>
            <person name="Stajich J.E."/>
            <person name="Park D.J."/>
            <person name="Whiston E."/>
            <person name="Hung C.-Y."/>
            <person name="McMahan C."/>
            <person name="White J."/>
            <person name="Sykes S."/>
            <person name="Heiman D."/>
            <person name="Young S."/>
            <person name="Zeng Q."/>
            <person name="Abouelleil A."/>
            <person name="Aftuck L."/>
            <person name="Bessette D."/>
            <person name="Brown A."/>
            <person name="FitzGerald M."/>
            <person name="Lui A."/>
            <person name="Macdonald J.P."/>
            <person name="Priest M."/>
            <person name="Orbach M.J."/>
            <person name="Galgiani J.N."/>
            <person name="Kirkland T.N."/>
            <person name="Cole G.T."/>
            <person name="Birren B.W."/>
            <person name="Henn M.R."/>
            <person name="Taylor J.W."/>
            <person name="Rounsley S.D."/>
        </authorList>
    </citation>
    <scope>GENOME REANNOTATION</scope>
    <source>
        <strain evidence="2">RS</strain>
    </source>
</reference>
<reference evidence="2" key="1">
    <citation type="journal article" date="2009" name="Genome Res.">
        <title>Comparative genomic analyses of the human fungal pathogens Coccidioides and their relatives.</title>
        <authorList>
            <person name="Sharpton T.J."/>
            <person name="Stajich J.E."/>
            <person name="Rounsley S.D."/>
            <person name="Gardner M.J."/>
            <person name="Wortman J.R."/>
            <person name="Jordar V.S."/>
            <person name="Maiti R."/>
            <person name="Kodira C.D."/>
            <person name="Neafsey D.E."/>
            <person name="Zeng Q."/>
            <person name="Hung C.-Y."/>
            <person name="McMahan C."/>
            <person name="Muszewska A."/>
            <person name="Grynberg M."/>
            <person name="Mandel M.A."/>
            <person name="Kellner E.M."/>
            <person name="Barker B.M."/>
            <person name="Galgiani J.N."/>
            <person name="Orbach M.J."/>
            <person name="Kirkland T.N."/>
            <person name="Cole G.T."/>
            <person name="Henn M.R."/>
            <person name="Birren B.W."/>
            <person name="Taylor J.W."/>
        </authorList>
    </citation>
    <scope>NUCLEOTIDE SEQUENCE [LARGE SCALE GENOMIC DNA]</scope>
    <source>
        <strain evidence="2">RS</strain>
    </source>
</reference>
<dbReference type="GeneID" id="24165273"/>
<dbReference type="EMBL" id="GG704916">
    <property type="protein sequence ID" value="EAS31929.2"/>
    <property type="molecule type" value="Genomic_DNA"/>
</dbReference>
<accession>A0A0E1RWH5</accession>
<evidence type="ECO:0000313" key="2">
    <source>
        <dbReference type="Proteomes" id="UP000001261"/>
    </source>
</evidence>
<gene>
    <name evidence="1" type="ORF">CIMG_13646</name>
</gene>
<organism evidence="1 2">
    <name type="scientific">Coccidioides immitis (strain RS)</name>
    <name type="common">Valley fever fungus</name>
    <dbReference type="NCBI Taxonomy" id="246410"/>
    <lineage>
        <taxon>Eukaryota</taxon>
        <taxon>Fungi</taxon>
        <taxon>Dikarya</taxon>
        <taxon>Ascomycota</taxon>
        <taxon>Pezizomycotina</taxon>
        <taxon>Eurotiomycetes</taxon>
        <taxon>Eurotiomycetidae</taxon>
        <taxon>Onygenales</taxon>
        <taxon>Onygenaceae</taxon>
        <taxon>Coccidioides</taxon>
    </lineage>
</organism>
<dbReference type="KEGG" id="cim:CIMG_13646"/>